<dbReference type="Proteomes" id="UP001159405">
    <property type="component" value="Unassembled WGS sequence"/>
</dbReference>
<dbReference type="PANTHER" id="PTHR11267">
    <property type="entry name" value="T-BOX PROTEIN-RELATED"/>
    <property type="match status" value="1"/>
</dbReference>
<feature type="region of interest" description="Disordered" evidence="7">
    <location>
        <begin position="433"/>
        <end position="457"/>
    </location>
</feature>
<evidence type="ECO:0000313" key="9">
    <source>
        <dbReference type="EMBL" id="CAH3111258.1"/>
    </source>
</evidence>
<evidence type="ECO:0000256" key="5">
    <source>
        <dbReference type="ARBA" id="ARBA00023242"/>
    </source>
</evidence>
<name>A0ABN8NL96_9CNID</name>
<keyword evidence="10" id="KW-1185">Reference proteome</keyword>
<evidence type="ECO:0000313" key="10">
    <source>
        <dbReference type="Proteomes" id="UP001159405"/>
    </source>
</evidence>
<keyword evidence="2" id="KW-0805">Transcription regulation</keyword>
<keyword evidence="5 6" id="KW-0539">Nucleus</keyword>
<organism evidence="9 10">
    <name type="scientific">Porites lobata</name>
    <dbReference type="NCBI Taxonomy" id="104759"/>
    <lineage>
        <taxon>Eukaryota</taxon>
        <taxon>Metazoa</taxon>
        <taxon>Cnidaria</taxon>
        <taxon>Anthozoa</taxon>
        <taxon>Hexacorallia</taxon>
        <taxon>Scleractinia</taxon>
        <taxon>Fungiina</taxon>
        <taxon>Poritidae</taxon>
        <taxon>Porites</taxon>
    </lineage>
</organism>
<dbReference type="PANTHER" id="PTHR11267:SF204">
    <property type="entry name" value="SPADETAIL"/>
    <property type="match status" value="1"/>
</dbReference>
<dbReference type="InterPro" id="IPR018186">
    <property type="entry name" value="TF_T-box_CS"/>
</dbReference>
<evidence type="ECO:0000256" key="2">
    <source>
        <dbReference type="ARBA" id="ARBA00023015"/>
    </source>
</evidence>
<dbReference type="PRINTS" id="PR00937">
    <property type="entry name" value="TBOX"/>
</dbReference>
<comment type="caution">
    <text evidence="6">Lacks conserved residue(s) required for the propagation of feature annotation.</text>
</comment>
<proteinExistence type="predicted"/>
<dbReference type="InterPro" id="IPR036960">
    <property type="entry name" value="T-box_sf"/>
</dbReference>
<gene>
    <name evidence="9" type="ORF">PLOB_00019553</name>
</gene>
<feature type="compositionally biased region" description="Low complexity" evidence="7">
    <location>
        <begin position="224"/>
        <end position="233"/>
    </location>
</feature>
<keyword evidence="3 6" id="KW-0238">DNA-binding</keyword>
<dbReference type="SMART" id="SM00425">
    <property type="entry name" value="TBOX"/>
    <property type="match status" value="1"/>
</dbReference>
<feature type="domain" description="T-box" evidence="8">
    <location>
        <begin position="5"/>
        <end position="188"/>
    </location>
</feature>
<evidence type="ECO:0000259" key="8">
    <source>
        <dbReference type="PROSITE" id="PS50252"/>
    </source>
</evidence>
<feature type="region of interest" description="Disordered" evidence="7">
    <location>
        <begin position="347"/>
        <end position="412"/>
    </location>
</feature>
<dbReference type="Gene3D" id="2.60.40.820">
    <property type="entry name" value="Transcription factor, T-box"/>
    <property type="match status" value="1"/>
</dbReference>
<reference evidence="9 10" key="1">
    <citation type="submission" date="2022-05" db="EMBL/GenBank/DDBJ databases">
        <authorList>
            <consortium name="Genoscope - CEA"/>
            <person name="William W."/>
        </authorList>
    </citation>
    <scope>NUCLEOTIDE SEQUENCE [LARGE SCALE GENOMIC DNA]</scope>
</reference>
<dbReference type="SUPFAM" id="SSF49417">
    <property type="entry name" value="p53-like transcription factors"/>
    <property type="match status" value="1"/>
</dbReference>
<evidence type="ECO:0000256" key="6">
    <source>
        <dbReference type="PROSITE-ProRule" id="PRU00201"/>
    </source>
</evidence>
<protein>
    <recommendedName>
        <fullName evidence="8">T-box domain-containing protein</fullName>
    </recommendedName>
</protein>
<dbReference type="EMBL" id="CALNXK010000023">
    <property type="protein sequence ID" value="CAH3111258.1"/>
    <property type="molecule type" value="Genomic_DNA"/>
</dbReference>
<sequence>MKVLLHNKELWEKFKEHQTEMIVTKEGRRMCPMVSLTFEDLNPNKVYAVMVDFVFADNYKYCFDTSLNCWVPWGVIHEEAFSRMYLHPKTPTTGAILMKNGLGFGKLKLTNSEKTAWSSNQVILLYTMRRYFPRIHVIESQDGTSFDYKLRTEFCFPETDFIAVSAYRNKQITRLKINTNPFATAFRKNGVHGQAKRRRMEFRSGLNNWNDDLNDDTSLEESSNNGDDPANGPGPAGPVQNYDKRELDGIRAAIPFLKDRLRRDVSFFVYNPIYNGMPSQEKVSNTTQVMENQPTEQMPYSSEGEVELTCEESTEWMWGFDEQMSLRYSPERPELEAFLPHKIDNLTGADEVNNEPKQGSCNGDAKKNGDGVNVFVQSTVSRRKKYHPRKLQRTDDVTPADGGSSANEERIQSNVDVLPVTEAAEANVLQAQLHDSDCNEDDKEEQLQSKVGTSPDCPEVTLPLLEADKTPCSQDGQSVPQPSQNQNLHLLSSRATAGVSVSSQDGPYLLLGESDESCENVPPNATSSKPEKTVESSLTALIQMCSEAGESASDESSLPGPKQDQRCISTGVSTFCQVYLPQESISSSSPFFCTTVAIGVQSNRPSSYSSGVNLATIASEVEERIMPSYTSLSSPSSELSTSVTTMSSSLPLPPKSTAAFIDNNTLLIRSEGLETVSTINGLSQATTAIENIGDQSQSLSITDRVCSPEISRAPASGSKHPEYRPIAPAPHPSNLSPDVPSAHVFEDSGYYYDNGSYPIIIDSFSLNDNIQYSFAKQPQVNLSYYPTPQLYQTGQASHNVLNSINSTVVKRSLPLEKFYSFPAPNSGDKHQVVRSRFQGGRHYKTTRTNFSRLSLEPLCSVIYPLTSCSRPVTHQRYIQPVAEDASSFSRTRELGAG</sequence>
<dbReference type="PROSITE" id="PS50252">
    <property type="entry name" value="TBOX_3"/>
    <property type="match status" value="1"/>
</dbReference>
<accession>A0ABN8NL96</accession>
<evidence type="ECO:0000256" key="4">
    <source>
        <dbReference type="ARBA" id="ARBA00023163"/>
    </source>
</evidence>
<feature type="region of interest" description="Disordered" evidence="7">
    <location>
        <begin position="206"/>
        <end position="242"/>
    </location>
</feature>
<comment type="caution">
    <text evidence="9">The sequence shown here is derived from an EMBL/GenBank/DDBJ whole genome shotgun (WGS) entry which is preliminary data.</text>
</comment>
<dbReference type="InterPro" id="IPR008967">
    <property type="entry name" value="p53-like_TF_DNA-bd_sf"/>
</dbReference>
<dbReference type="CDD" id="cd00182">
    <property type="entry name" value="T-box"/>
    <property type="match status" value="1"/>
</dbReference>
<evidence type="ECO:0000256" key="3">
    <source>
        <dbReference type="ARBA" id="ARBA00023125"/>
    </source>
</evidence>
<keyword evidence="4" id="KW-0804">Transcription</keyword>
<feature type="compositionally biased region" description="Basic residues" evidence="7">
    <location>
        <begin position="381"/>
        <end position="391"/>
    </location>
</feature>
<evidence type="ECO:0000256" key="1">
    <source>
        <dbReference type="ARBA" id="ARBA00004123"/>
    </source>
</evidence>
<evidence type="ECO:0000256" key="7">
    <source>
        <dbReference type="SAM" id="MobiDB-lite"/>
    </source>
</evidence>
<dbReference type="InterPro" id="IPR001699">
    <property type="entry name" value="TF_T-box"/>
</dbReference>
<dbReference type="InterPro" id="IPR046360">
    <property type="entry name" value="T-box_DNA-bd"/>
</dbReference>
<dbReference type="Pfam" id="PF00907">
    <property type="entry name" value="T-box"/>
    <property type="match status" value="1"/>
</dbReference>
<feature type="region of interest" description="Disordered" evidence="7">
    <location>
        <begin position="629"/>
        <end position="648"/>
    </location>
</feature>
<feature type="region of interest" description="Disordered" evidence="7">
    <location>
        <begin position="514"/>
        <end position="533"/>
    </location>
</feature>
<comment type="subcellular location">
    <subcellularLocation>
        <location evidence="1 6">Nucleus</location>
    </subcellularLocation>
</comment>
<dbReference type="PROSITE" id="PS01283">
    <property type="entry name" value="TBOX_1"/>
    <property type="match status" value="1"/>
</dbReference>